<organism evidence="1 2">
    <name type="scientific">Holotrichia oblita</name>
    <name type="common">Chafer beetle</name>
    <dbReference type="NCBI Taxonomy" id="644536"/>
    <lineage>
        <taxon>Eukaryota</taxon>
        <taxon>Metazoa</taxon>
        <taxon>Ecdysozoa</taxon>
        <taxon>Arthropoda</taxon>
        <taxon>Hexapoda</taxon>
        <taxon>Insecta</taxon>
        <taxon>Pterygota</taxon>
        <taxon>Neoptera</taxon>
        <taxon>Endopterygota</taxon>
        <taxon>Coleoptera</taxon>
        <taxon>Polyphaga</taxon>
        <taxon>Scarabaeiformia</taxon>
        <taxon>Scarabaeidae</taxon>
        <taxon>Melolonthinae</taxon>
        <taxon>Holotrichia</taxon>
    </lineage>
</organism>
<name>A0ACB9T6Q8_HOLOL</name>
<gene>
    <name evidence="1" type="ORF">MML48_4g00015540</name>
</gene>
<evidence type="ECO:0000313" key="1">
    <source>
        <dbReference type="EMBL" id="KAI4462492.1"/>
    </source>
</evidence>
<comment type="caution">
    <text evidence="1">The sequence shown here is derived from an EMBL/GenBank/DDBJ whole genome shotgun (WGS) entry which is preliminary data.</text>
</comment>
<evidence type="ECO:0000313" key="2">
    <source>
        <dbReference type="Proteomes" id="UP001056778"/>
    </source>
</evidence>
<keyword evidence="2" id="KW-1185">Reference proteome</keyword>
<dbReference type="EMBL" id="CM043018">
    <property type="protein sequence ID" value="KAI4462492.1"/>
    <property type="molecule type" value="Genomic_DNA"/>
</dbReference>
<sequence>MRYPMKDWKETDKSDEETEKSEETENTKASEGWNDVSFHGSNQILTPNIDALAYNGIILNSHYVQPSGSATKAALLTGKYPIKLGMQGDSIQPGDTRALPERKILPEYLKDIGYVTYLAGKWDLGYNRWNDTPTYRGFDHHLGSYNSWTSYYDFLTTTTVLRLYFNVCTYTSECYASCAATKCIYMNRSGERQGLFRIRYTERHTTGVGSGWSIRNRRPYRLCGRYDPAARHNETPIHDDLTSGASCSESCQATGSSTGDRR</sequence>
<accession>A0ACB9T6Q8</accession>
<proteinExistence type="predicted"/>
<dbReference type="Proteomes" id="UP001056778">
    <property type="component" value="Chromosome 4"/>
</dbReference>
<protein>
    <submittedName>
        <fullName evidence="1">Arylsulfatase</fullName>
    </submittedName>
</protein>
<reference evidence="1" key="1">
    <citation type="submission" date="2022-04" db="EMBL/GenBank/DDBJ databases">
        <title>Chromosome-scale genome assembly of Holotrichia oblita Faldermann.</title>
        <authorList>
            <person name="Rongchong L."/>
        </authorList>
    </citation>
    <scope>NUCLEOTIDE SEQUENCE</scope>
    <source>
        <strain evidence="1">81SQS9</strain>
    </source>
</reference>